<feature type="region of interest" description="Disordered" evidence="1">
    <location>
        <begin position="188"/>
        <end position="223"/>
    </location>
</feature>
<evidence type="ECO:0000256" key="1">
    <source>
        <dbReference type="SAM" id="MobiDB-lite"/>
    </source>
</evidence>
<organism evidence="2 3">
    <name type="scientific">Lithohypha guttulata</name>
    <dbReference type="NCBI Taxonomy" id="1690604"/>
    <lineage>
        <taxon>Eukaryota</taxon>
        <taxon>Fungi</taxon>
        <taxon>Dikarya</taxon>
        <taxon>Ascomycota</taxon>
        <taxon>Pezizomycotina</taxon>
        <taxon>Eurotiomycetes</taxon>
        <taxon>Chaetothyriomycetidae</taxon>
        <taxon>Chaetothyriales</taxon>
        <taxon>Trichomeriaceae</taxon>
        <taxon>Lithohypha</taxon>
    </lineage>
</organism>
<evidence type="ECO:0000313" key="2">
    <source>
        <dbReference type="EMBL" id="KAK5070686.1"/>
    </source>
</evidence>
<proteinExistence type="predicted"/>
<keyword evidence="3" id="KW-1185">Reference proteome</keyword>
<dbReference type="EMBL" id="JAVRRG010000385">
    <property type="protein sequence ID" value="KAK5070686.1"/>
    <property type="molecule type" value="Genomic_DNA"/>
</dbReference>
<feature type="region of interest" description="Disordered" evidence="1">
    <location>
        <begin position="518"/>
        <end position="558"/>
    </location>
</feature>
<accession>A0ABR0JTK2</accession>
<feature type="region of interest" description="Disordered" evidence="1">
    <location>
        <begin position="66"/>
        <end position="156"/>
    </location>
</feature>
<feature type="region of interest" description="Disordered" evidence="1">
    <location>
        <begin position="446"/>
        <end position="470"/>
    </location>
</feature>
<reference evidence="2 3" key="1">
    <citation type="submission" date="2023-08" db="EMBL/GenBank/DDBJ databases">
        <title>Black Yeasts Isolated from many extreme environments.</title>
        <authorList>
            <person name="Coleine C."/>
            <person name="Stajich J.E."/>
            <person name="Selbmann L."/>
        </authorList>
    </citation>
    <scope>NUCLEOTIDE SEQUENCE [LARGE SCALE GENOMIC DNA]</scope>
    <source>
        <strain evidence="2 3">CCFEE 5885</strain>
    </source>
</reference>
<evidence type="ECO:0000313" key="3">
    <source>
        <dbReference type="Proteomes" id="UP001345013"/>
    </source>
</evidence>
<feature type="region of interest" description="Disordered" evidence="1">
    <location>
        <begin position="342"/>
        <end position="364"/>
    </location>
</feature>
<dbReference type="Proteomes" id="UP001345013">
    <property type="component" value="Unassembled WGS sequence"/>
</dbReference>
<comment type="caution">
    <text evidence="2">The sequence shown here is derived from an EMBL/GenBank/DDBJ whole genome shotgun (WGS) entry which is preliminary data.</text>
</comment>
<gene>
    <name evidence="2" type="ORF">LTR24_010617</name>
</gene>
<feature type="compositionally biased region" description="Low complexity" evidence="1">
    <location>
        <begin position="121"/>
        <end position="134"/>
    </location>
</feature>
<protein>
    <submittedName>
        <fullName evidence="2">Uncharacterized protein</fullName>
    </submittedName>
</protein>
<name>A0ABR0JTK2_9EURO</name>
<sequence>MQARMAAADYGTARQHQLSTAVRRDQRPAATSRNMILAARDCNVAGTEAAENARANEARLQGWGSVGKLDDSDDDGKANIAGGQTHRMRIRGELRQHGDIQEPSRVSGSGDARQLQGSSRVTAAARAPVYAAPRTHPPTTPGVIERDTPDLPQLTDGEWREIKRIYDELKIPQIKPRTPEEIEAARERLYTKSKPRRLARTGPSSPPVPSTPARNHPTRAPPVNKAWAPGNLVVNPAPPLNLSNPSVTTNVEDMRRRLGSNFIEIPEQETILPHTNTTTQPVREPVYEPITKPSNPFDLPEPSIVTLEKDMQRNYGSAGIETAVVEASIASARSALVTSNSFDIPDPCTRPHKSTPASTPDDAIGPAEELASASDNDELLDLVDAKLNDFHITNKSQIIEPSTFDNPTISGEVNLMEFEEEEAPGPLDTGRADPNLLDTIPETALLPPLEPSTDDSPPLPQPTAVESGATTIEDTHTEEAGSFTAPSDITSVFTEPLPYMGSTSAFHQEVLSSSDAFWAQQKRRREQERAPAPALPARSLKVSRWAPATHTPPRNDNA</sequence>
<feature type="compositionally biased region" description="Basic and acidic residues" evidence="1">
    <location>
        <begin position="90"/>
        <end position="102"/>
    </location>
</feature>
<feature type="region of interest" description="Disordered" evidence="1">
    <location>
        <begin position="1"/>
        <end position="29"/>
    </location>
</feature>